<evidence type="ECO:0000313" key="3">
    <source>
        <dbReference type="Proteomes" id="UP000198982"/>
    </source>
</evidence>
<reference evidence="3" key="1">
    <citation type="submission" date="2016-10" db="EMBL/GenBank/DDBJ databases">
        <authorList>
            <person name="Varghese N."/>
            <person name="Submissions S."/>
        </authorList>
    </citation>
    <scope>NUCLEOTIDE SEQUENCE [LARGE SCALE GENOMIC DNA]</scope>
    <source>
        <strain evidence="3">DSM 9751</strain>
    </source>
</reference>
<evidence type="ECO:0000313" key="2">
    <source>
        <dbReference type="EMBL" id="SEB55840.1"/>
    </source>
</evidence>
<organism evidence="2 3">
    <name type="scientific">Pseudomonas saponiphila</name>
    <dbReference type="NCBI Taxonomy" id="556534"/>
    <lineage>
        <taxon>Bacteria</taxon>
        <taxon>Pseudomonadati</taxon>
        <taxon>Pseudomonadota</taxon>
        <taxon>Gammaproteobacteria</taxon>
        <taxon>Pseudomonadales</taxon>
        <taxon>Pseudomonadaceae</taxon>
        <taxon>Pseudomonas</taxon>
    </lineage>
</organism>
<evidence type="ECO:0000256" key="1">
    <source>
        <dbReference type="SAM" id="MobiDB-lite"/>
    </source>
</evidence>
<dbReference type="EMBL" id="FNTJ01000001">
    <property type="protein sequence ID" value="SEB55840.1"/>
    <property type="molecule type" value="Genomic_DNA"/>
</dbReference>
<proteinExistence type="predicted"/>
<sequence length="96" mass="10544">MESREQQLMTLLGLTARALTDMTASVTAFSFELLRSEDPLTRAAARKMIDLMMTLSAGLDEHWRLLAELSGVHAEQGPMDVPPQISVDGPPRLPPN</sequence>
<feature type="region of interest" description="Disordered" evidence="1">
    <location>
        <begin position="75"/>
        <end position="96"/>
    </location>
</feature>
<name>A0A1H4KBB8_9PSED</name>
<dbReference type="AlphaFoldDB" id="A0A1H4KBB8"/>
<dbReference type="RefSeq" id="WP_092311004.1">
    <property type="nucleotide sequence ID" value="NZ_FNTJ01000001.1"/>
</dbReference>
<dbReference type="Proteomes" id="UP000198982">
    <property type="component" value="Unassembled WGS sequence"/>
</dbReference>
<gene>
    <name evidence="2" type="ORF">SAMN05216178_1198</name>
</gene>
<keyword evidence="3" id="KW-1185">Reference proteome</keyword>
<protein>
    <submittedName>
        <fullName evidence="2">Uncharacterized protein</fullName>
    </submittedName>
</protein>
<accession>A0A1H4KBB8</accession>